<evidence type="ECO:0000256" key="2">
    <source>
        <dbReference type="SAM" id="Phobius"/>
    </source>
</evidence>
<accession>A0A6V0DSW4</accession>
<reference evidence="3" key="1">
    <citation type="submission" date="2021-01" db="EMBL/GenBank/DDBJ databases">
        <authorList>
            <person name="Corre E."/>
            <person name="Pelletier E."/>
            <person name="Niang G."/>
            <person name="Scheremetjew M."/>
            <person name="Finn R."/>
            <person name="Kale V."/>
            <person name="Holt S."/>
            <person name="Cochrane G."/>
            <person name="Meng A."/>
            <person name="Brown T."/>
            <person name="Cohen L."/>
        </authorList>
    </citation>
    <scope>NUCLEOTIDE SEQUENCE</scope>
    <source>
        <strain evidence="3">RCC3387</strain>
    </source>
</reference>
<protein>
    <submittedName>
        <fullName evidence="3">Uncharacterized protein</fullName>
    </submittedName>
</protein>
<feature type="transmembrane region" description="Helical" evidence="2">
    <location>
        <begin position="80"/>
        <end position="101"/>
    </location>
</feature>
<feature type="region of interest" description="Disordered" evidence="1">
    <location>
        <begin position="543"/>
        <end position="565"/>
    </location>
</feature>
<feature type="transmembrane region" description="Helical" evidence="2">
    <location>
        <begin position="164"/>
        <end position="185"/>
    </location>
</feature>
<feature type="transmembrane region" description="Helical" evidence="2">
    <location>
        <begin position="297"/>
        <end position="315"/>
    </location>
</feature>
<keyword evidence="2" id="KW-0472">Membrane</keyword>
<feature type="transmembrane region" description="Helical" evidence="2">
    <location>
        <begin position="136"/>
        <end position="157"/>
    </location>
</feature>
<feature type="transmembrane region" description="Helical" evidence="2">
    <location>
        <begin position="352"/>
        <end position="372"/>
    </location>
</feature>
<feature type="compositionally biased region" description="Basic and acidic residues" evidence="1">
    <location>
        <begin position="551"/>
        <end position="565"/>
    </location>
</feature>
<proteinExistence type="predicted"/>
<dbReference type="EMBL" id="HBGW01000712">
    <property type="protein sequence ID" value="CAD9481528.1"/>
    <property type="molecule type" value="Transcribed_RNA"/>
</dbReference>
<gene>
    <name evidence="3" type="ORF">BRAN1462_LOCUS451</name>
</gene>
<dbReference type="AlphaFoldDB" id="A0A6V0DSW4"/>
<sequence length="565" mass="61744">MQPLAYLAVRALLGWLQLVERTERAFLHNQLVLVAAGAVHSWAVVYSLFVAVHTRAMRFEGYHEGYVEHLPWSVGWTETLAVASLWIWVLAGFTTAAVRILDEDADGLPVGLDDVKGNPITKIIRSPVFHSALGHAHSISCAGLFISILLLCATMAFMKGGITACEVCLAIVANAFALPHAVLAIRRLSEDADRALRQALGEQTAESAAAEAAALGPQLCIIFALADAPGHAYLWQNLIYILASFAFVAAVASCARSPPKADGVALPPEAPETFVGLALDAAAGVAIVLSYPHLNTWFLWACAVGLIGAAAALHLPDVRAFYIDWLEPLLIVRSDNHRRLPGQQRQKLRRSFWMFAIVAASTAMWDILLHPAPEILNTDQILKSLHQASHYWDKVHDLFPEFLMLRWQAENGREAHQLKALAADAVGVDPNVLEVQTTLDLHRLVVFKYIGAEAASDSKDKSAQRAKVHLEWQATMSNPADQLADVVDRHFPSALNVTTCSEVLSNQTAAGEKQLALIAPERKEEARSAFVAACDWYKSRNIHAAGSASKEATEEKEEHQERKGF</sequence>
<organism evidence="3">
    <name type="scientific">Zooxanthella nutricula</name>
    <dbReference type="NCBI Taxonomy" id="1333877"/>
    <lineage>
        <taxon>Eukaryota</taxon>
        <taxon>Sar</taxon>
        <taxon>Alveolata</taxon>
        <taxon>Dinophyceae</taxon>
        <taxon>Peridiniales</taxon>
        <taxon>Peridiniales incertae sedis</taxon>
        <taxon>Zooxanthella</taxon>
    </lineage>
</organism>
<evidence type="ECO:0000313" key="3">
    <source>
        <dbReference type="EMBL" id="CAD9481528.1"/>
    </source>
</evidence>
<keyword evidence="2" id="KW-1133">Transmembrane helix</keyword>
<feature type="transmembrane region" description="Helical" evidence="2">
    <location>
        <begin position="233"/>
        <end position="252"/>
    </location>
</feature>
<keyword evidence="2" id="KW-0812">Transmembrane</keyword>
<name>A0A6V0DSW4_9DINO</name>
<feature type="transmembrane region" description="Helical" evidence="2">
    <location>
        <begin position="31"/>
        <end position="52"/>
    </location>
</feature>
<evidence type="ECO:0000256" key="1">
    <source>
        <dbReference type="SAM" id="MobiDB-lite"/>
    </source>
</evidence>